<keyword evidence="1" id="KW-1133">Transmembrane helix</keyword>
<dbReference type="EMBL" id="MDZA01000288">
    <property type="protein sequence ID" value="OGX89376.1"/>
    <property type="molecule type" value="Genomic_DNA"/>
</dbReference>
<keyword evidence="3" id="KW-1185">Reference proteome</keyword>
<organism evidence="2 3">
    <name type="scientific">Hymenobacter coccineus</name>
    <dbReference type="NCBI Taxonomy" id="1908235"/>
    <lineage>
        <taxon>Bacteria</taxon>
        <taxon>Pseudomonadati</taxon>
        <taxon>Bacteroidota</taxon>
        <taxon>Cytophagia</taxon>
        <taxon>Cytophagales</taxon>
        <taxon>Hymenobacteraceae</taxon>
        <taxon>Hymenobacter</taxon>
    </lineage>
</organism>
<keyword evidence="1" id="KW-0812">Transmembrane</keyword>
<feature type="transmembrane region" description="Helical" evidence="1">
    <location>
        <begin position="66"/>
        <end position="87"/>
    </location>
</feature>
<protein>
    <submittedName>
        <fullName evidence="2">Uncharacterized protein</fullName>
    </submittedName>
</protein>
<sequence length="152" mass="16683">MFQQLFTSLYQALLGTPAPSSLIPVYQKSIFPGVGLSTFFAVALGMALVYYVVLNRLMTTALFKTSHWLLFVLLTALASAVLAYSQAHSVVTESLNSSGVALEGIEQSAYNRYVLGFLCVNALFGALFFVFWSFVVKSFSTSARTTPVRWPN</sequence>
<dbReference type="Proteomes" id="UP000177506">
    <property type="component" value="Unassembled WGS sequence"/>
</dbReference>
<comment type="caution">
    <text evidence="2">The sequence shown here is derived from an EMBL/GenBank/DDBJ whole genome shotgun (WGS) entry which is preliminary data.</text>
</comment>
<evidence type="ECO:0000313" key="3">
    <source>
        <dbReference type="Proteomes" id="UP000177506"/>
    </source>
</evidence>
<keyword evidence="1" id="KW-0472">Membrane</keyword>
<dbReference type="AlphaFoldDB" id="A0A1G1TET2"/>
<dbReference type="OrthoDB" id="852688at2"/>
<evidence type="ECO:0000256" key="1">
    <source>
        <dbReference type="SAM" id="Phobius"/>
    </source>
</evidence>
<evidence type="ECO:0000313" key="2">
    <source>
        <dbReference type="EMBL" id="OGX89376.1"/>
    </source>
</evidence>
<name>A0A1G1TET2_9BACT</name>
<reference evidence="2 3" key="1">
    <citation type="submission" date="2016-08" db="EMBL/GenBank/DDBJ databases">
        <title>Hymenobacter coccineus sp. nov., Hymenobacter lapidarius sp. nov. and Hymenobacter glacialis sp. nov., isolated from Antarctic soil.</title>
        <authorList>
            <person name="Sedlacek I."/>
            <person name="Kralova S."/>
            <person name="Kyrova K."/>
            <person name="Maslanova I."/>
            <person name="Stankova E."/>
            <person name="Vrbovska V."/>
            <person name="Nemec M."/>
            <person name="Bartak M."/>
            <person name="Svec P."/>
            <person name="Busse H.-J."/>
            <person name="Pantucek R."/>
        </authorList>
    </citation>
    <scope>NUCLEOTIDE SEQUENCE [LARGE SCALE GENOMIC DNA]</scope>
    <source>
        <strain evidence="2 3">CCM 8649</strain>
    </source>
</reference>
<gene>
    <name evidence="2" type="ORF">BEN49_09135</name>
</gene>
<accession>A0A1G1TET2</accession>
<feature type="transmembrane region" description="Helical" evidence="1">
    <location>
        <begin position="113"/>
        <end position="135"/>
    </location>
</feature>
<proteinExistence type="predicted"/>
<feature type="transmembrane region" description="Helical" evidence="1">
    <location>
        <begin position="30"/>
        <end position="54"/>
    </location>
</feature>
<dbReference type="RefSeq" id="WP_070744858.1">
    <property type="nucleotide sequence ID" value="NZ_MDZA01000288.1"/>
</dbReference>